<dbReference type="PROSITE" id="PS00618">
    <property type="entry name" value="RECF_2"/>
    <property type="match status" value="1"/>
</dbReference>
<proteinExistence type="predicted"/>
<dbReference type="Gene3D" id="3.40.50.300">
    <property type="entry name" value="P-loop containing nucleotide triphosphate hydrolases"/>
    <property type="match status" value="1"/>
</dbReference>
<dbReference type="SUPFAM" id="SSF52540">
    <property type="entry name" value="P-loop containing nucleoside triphosphate hydrolases"/>
    <property type="match status" value="1"/>
</dbReference>
<sequence length="154" mass="18213">MESIEKLLEGKYRLSFEYITKVDFADVSGSIRAYLREKRERDIITGHTYIGPHLDDFTFQVHIHDEESFGTDEYLSRWENKTILLGLKFLEIDFIESVSEKKTVLLLDDLFSELDSEHIDYILESIGDRQTFITSQNMPTFLNRYENFNIIKID</sequence>
<dbReference type="EMBL" id="AMFJ01034282">
    <property type="protein sequence ID" value="EKD29763.1"/>
    <property type="molecule type" value="Genomic_DNA"/>
</dbReference>
<dbReference type="InterPro" id="IPR042174">
    <property type="entry name" value="RecF_2"/>
</dbReference>
<evidence type="ECO:0000313" key="1">
    <source>
        <dbReference type="EMBL" id="EKD29763.1"/>
    </source>
</evidence>
<dbReference type="InterPro" id="IPR018078">
    <property type="entry name" value="DNA-binding_RecF_CS"/>
</dbReference>
<protein>
    <submittedName>
        <fullName evidence="1">DNA replication and repair protein recF</fullName>
    </submittedName>
</protein>
<reference evidence="1" key="1">
    <citation type="journal article" date="2012" name="Science">
        <title>Fermentation, hydrogen, and sulfur metabolism in multiple uncultivated bacterial phyla.</title>
        <authorList>
            <person name="Wrighton K.C."/>
            <person name="Thomas B.C."/>
            <person name="Sharon I."/>
            <person name="Miller C.S."/>
            <person name="Castelle C.J."/>
            <person name="VerBerkmoes N.C."/>
            <person name="Wilkins M.J."/>
            <person name="Hettich R.L."/>
            <person name="Lipton M.S."/>
            <person name="Williams K.H."/>
            <person name="Long P.E."/>
            <person name="Banfield J.F."/>
        </authorList>
    </citation>
    <scope>NUCLEOTIDE SEQUENCE [LARGE SCALE GENOMIC DNA]</scope>
</reference>
<accession>K1YBP8</accession>
<dbReference type="AlphaFoldDB" id="K1YBP8"/>
<dbReference type="GO" id="GO:0006281">
    <property type="term" value="P:DNA repair"/>
    <property type="evidence" value="ECO:0007669"/>
    <property type="project" value="InterPro"/>
</dbReference>
<name>K1YBP8_9BACT</name>
<gene>
    <name evidence="1" type="ORF">ACD_78C00282G0002</name>
</gene>
<dbReference type="GO" id="GO:0005524">
    <property type="term" value="F:ATP binding"/>
    <property type="evidence" value="ECO:0007669"/>
    <property type="project" value="InterPro"/>
</dbReference>
<comment type="caution">
    <text evidence="1">The sequence shown here is derived from an EMBL/GenBank/DDBJ whole genome shotgun (WGS) entry which is preliminary data.</text>
</comment>
<dbReference type="Gene3D" id="1.20.1050.90">
    <property type="entry name" value="RecF/RecN/SMC, N-terminal domain"/>
    <property type="match status" value="1"/>
</dbReference>
<organism evidence="1">
    <name type="scientific">uncultured bacterium</name>
    <name type="common">gcode 4</name>
    <dbReference type="NCBI Taxonomy" id="1234023"/>
    <lineage>
        <taxon>Bacteria</taxon>
        <taxon>environmental samples</taxon>
    </lineage>
</organism>
<dbReference type="GO" id="GO:0003697">
    <property type="term" value="F:single-stranded DNA binding"/>
    <property type="evidence" value="ECO:0007669"/>
    <property type="project" value="InterPro"/>
</dbReference>
<dbReference type="InterPro" id="IPR027417">
    <property type="entry name" value="P-loop_NTPase"/>
</dbReference>